<reference evidence="3" key="1">
    <citation type="submission" date="2021-02" db="EMBL/GenBank/DDBJ databases">
        <authorList>
            <person name="Nowell W R."/>
        </authorList>
    </citation>
    <scope>NUCLEOTIDE SEQUENCE</scope>
</reference>
<keyword evidence="1" id="KW-1133">Transmembrane helix</keyword>
<comment type="caution">
    <text evidence="3">The sequence shown here is derived from an EMBL/GenBank/DDBJ whole genome shotgun (WGS) entry which is preliminary data.</text>
</comment>
<feature type="chain" id="PRO_5032608363" evidence="2">
    <location>
        <begin position="22"/>
        <end position="919"/>
    </location>
</feature>
<evidence type="ECO:0000256" key="1">
    <source>
        <dbReference type="SAM" id="Phobius"/>
    </source>
</evidence>
<protein>
    <submittedName>
        <fullName evidence="3">Uncharacterized protein</fullName>
    </submittedName>
</protein>
<evidence type="ECO:0000313" key="4">
    <source>
        <dbReference type="Proteomes" id="UP000663845"/>
    </source>
</evidence>
<dbReference type="Proteomes" id="UP000663845">
    <property type="component" value="Unassembled WGS sequence"/>
</dbReference>
<evidence type="ECO:0000256" key="2">
    <source>
        <dbReference type="SAM" id="SignalP"/>
    </source>
</evidence>
<dbReference type="AlphaFoldDB" id="A0A814W1C8"/>
<name>A0A814W1C8_9BILA</name>
<evidence type="ECO:0000313" key="3">
    <source>
        <dbReference type="EMBL" id="CAF1198786.1"/>
    </source>
</evidence>
<feature type="transmembrane region" description="Helical" evidence="1">
    <location>
        <begin position="842"/>
        <end position="875"/>
    </location>
</feature>
<feature type="transmembrane region" description="Helical" evidence="1">
    <location>
        <begin position="571"/>
        <end position="590"/>
    </location>
</feature>
<organism evidence="3 4">
    <name type="scientific">Adineta steineri</name>
    <dbReference type="NCBI Taxonomy" id="433720"/>
    <lineage>
        <taxon>Eukaryota</taxon>
        <taxon>Metazoa</taxon>
        <taxon>Spiralia</taxon>
        <taxon>Gnathifera</taxon>
        <taxon>Rotifera</taxon>
        <taxon>Eurotatoria</taxon>
        <taxon>Bdelloidea</taxon>
        <taxon>Adinetida</taxon>
        <taxon>Adinetidae</taxon>
        <taxon>Adineta</taxon>
    </lineage>
</organism>
<feature type="transmembrane region" description="Helical" evidence="1">
    <location>
        <begin position="524"/>
        <end position="550"/>
    </location>
</feature>
<keyword evidence="2" id="KW-0732">Signal</keyword>
<sequence length="919" mass="104163">MTLLYCNVLILLFVQYEHIHAQFVLPPANLNEYDAYGSLLAINEYLAIIAQNDQEQFTIITYPFTNRSEKCTLPYDTIQRNISSLTRFVYNIAIGIKQNASQLIFSYIDENWQRDVFLTIVFLESTNTGCVQVVNRVAINMTDLKMQEHALSAMDPYGKRAYAVGTYYIVCFEIETGITWQLDTVKLFSNESNFANFFFPKALVITEDHFIFTVGHKFINLQFLPYLFVLNVSSRNNITFSFAIELSKFNFGPSAIDITRDSTMSISLLDEMKWFIIGIPNLDMLLVLFWDRSEVDKEPVIVRKHISSQKGISFGKSIALLDNGMFAVLAHTLPTLPWSTSQVQVYSIHDEELRPIIIYPNNQQVIPSLKFKSIPHSILTFVAWKSHLGLVFDVGVALLLSTSSPGYYSAEIDDNSSDMGVYMSVPCIPGTARNTTSFSPCFICPPNTKSNGSLGIECETCATNDSYLCLRGALVEIPLINVASYDQAFPYPNSPDLVSFDDILLQNIFSFVTTSPSCLVASPLFWAFFAVGLGLIIFIIMCILICFPQWKPQRIFLKKLFTHLDLIGEGEIWFGGLMTFAIIVLLVFTGKSATSFARLYPSENVSSNSETTITCNPILPNVKFSSVLQLLSIGQHEEEKPIFTMLDEQNITLTVHFVSTSFLCSNVTMQENLDRGQRIPFDKFNCSYDTKLSILSISTILPQHRITMQFQLTGPYFVGGLRICLSGSSTAEDNIKYTLKELQFCQFFYEPNETLTINPSIGIKMTKVVNRTIGYAVDDDMTLSGLWIPTLTMNTLSDVLLFGASGEYIRYLSDHITLVVDMSESEFFIKNTEEPIARHNEIVLHTILLSIVFLELFGLFFLVIKLAIVPIIKLIERRILSRRNRSLEHDEKQIQLTRFIRCSDNQTQTEEQDCYNTTF</sequence>
<keyword evidence="1" id="KW-0812">Transmembrane</keyword>
<accession>A0A814W1C8</accession>
<dbReference type="EMBL" id="CAJNOG010000362">
    <property type="protein sequence ID" value="CAF1198786.1"/>
    <property type="molecule type" value="Genomic_DNA"/>
</dbReference>
<gene>
    <name evidence="3" type="ORF">JYZ213_LOCUS26782</name>
</gene>
<feature type="signal peptide" evidence="2">
    <location>
        <begin position="1"/>
        <end position="21"/>
    </location>
</feature>
<proteinExistence type="predicted"/>
<keyword evidence="1" id="KW-0472">Membrane</keyword>